<dbReference type="PIRSF" id="PIRSF006603">
    <property type="entry name" value="DinF"/>
    <property type="match status" value="1"/>
</dbReference>
<feature type="transmembrane region" description="Helical" evidence="10">
    <location>
        <begin position="194"/>
        <end position="213"/>
    </location>
</feature>
<evidence type="ECO:0000256" key="5">
    <source>
        <dbReference type="ARBA" id="ARBA00022475"/>
    </source>
</evidence>
<reference evidence="11" key="2">
    <citation type="submission" date="2021-04" db="EMBL/GenBank/DDBJ databases">
        <authorList>
            <person name="Gilroy R."/>
        </authorList>
    </citation>
    <scope>NUCLEOTIDE SEQUENCE</scope>
    <source>
        <strain evidence="11">CHK179-28034</strain>
    </source>
</reference>
<name>A0A9D2EKD0_9FIRM</name>
<feature type="transmembrane region" description="Helical" evidence="10">
    <location>
        <begin position="12"/>
        <end position="34"/>
    </location>
</feature>
<keyword evidence="4" id="KW-0813">Transport</keyword>
<evidence type="ECO:0000256" key="6">
    <source>
        <dbReference type="ARBA" id="ARBA00022692"/>
    </source>
</evidence>
<feature type="transmembrane region" description="Helical" evidence="10">
    <location>
        <begin position="321"/>
        <end position="340"/>
    </location>
</feature>
<gene>
    <name evidence="11" type="ORF">H9968_02275</name>
</gene>
<dbReference type="InterPro" id="IPR002528">
    <property type="entry name" value="MATE_fam"/>
</dbReference>
<dbReference type="AlphaFoldDB" id="A0A9D2EKD0"/>
<evidence type="ECO:0000313" key="12">
    <source>
        <dbReference type="Proteomes" id="UP000824049"/>
    </source>
</evidence>
<dbReference type="CDD" id="cd13143">
    <property type="entry name" value="MATE_MepA_like"/>
    <property type="match status" value="1"/>
</dbReference>
<comment type="subcellular location">
    <subcellularLocation>
        <location evidence="1">Cell membrane</location>
        <topology evidence="1">Multi-pass membrane protein</topology>
    </subcellularLocation>
</comment>
<organism evidence="11 12">
    <name type="scientific">Candidatus Anaerobutyricum stercoris</name>
    <dbReference type="NCBI Taxonomy" id="2838457"/>
    <lineage>
        <taxon>Bacteria</taxon>
        <taxon>Bacillati</taxon>
        <taxon>Bacillota</taxon>
        <taxon>Clostridia</taxon>
        <taxon>Lachnospirales</taxon>
        <taxon>Lachnospiraceae</taxon>
        <taxon>Anaerobutyricum</taxon>
    </lineage>
</organism>
<evidence type="ECO:0000256" key="3">
    <source>
        <dbReference type="ARBA" id="ARBA00022106"/>
    </source>
</evidence>
<dbReference type="InterPro" id="IPR045070">
    <property type="entry name" value="MATE_MepA-like"/>
</dbReference>
<dbReference type="InterPro" id="IPR051327">
    <property type="entry name" value="MATE_MepA_subfamily"/>
</dbReference>
<feature type="transmembrane region" description="Helical" evidence="10">
    <location>
        <begin position="167"/>
        <end position="188"/>
    </location>
</feature>
<dbReference type="PANTHER" id="PTHR43823">
    <property type="entry name" value="SPORULATION PROTEIN YKVU"/>
    <property type="match status" value="1"/>
</dbReference>
<evidence type="ECO:0000256" key="9">
    <source>
        <dbReference type="ARBA" id="ARBA00023251"/>
    </source>
</evidence>
<dbReference type="InterPro" id="IPR048279">
    <property type="entry name" value="MdtK-like"/>
</dbReference>
<dbReference type="Proteomes" id="UP000824049">
    <property type="component" value="Unassembled WGS sequence"/>
</dbReference>
<evidence type="ECO:0000256" key="1">
    <source>
        <dbReference type="ARBA" id="ARBA00004651"/>
    </source>
</evidence>
<evidence type="ECO:0000256" key="4">
    <source>
        <dbReference type="ARBA" id="ARBA00022448"/>
    </source>
</evidence>
<protein>
    <recommendedName>
        <fullName evidence="3">Multidrug export protein MepA</fullName>
    </recommendedName>
</protein>
<feature type="transmembrane region" description="Helical" evidence="10">
    <location>
        <begin position="393"/>
        <end position="415"/>
    </location>
</feature>
<feature type="transmembrane region" description="Helical" evidence="10">
    <location>
        <begin position="88"/>
        <end position="114"/>
    </location>
</feature>
<evidence type="ECO:0000256" key="2">
    <source>
        <dbReference type="ARBA" id="ARBA00008417"/>
    </source>
</evidence>
<comment type="similarity">
    <text evidence="2">Belongs to the multi antimicrobial extrusion (MATE) (TC 2.A.66.1) family. MepA subfamily.</text>
</comment>
<evidence type="ECO:0000256" key="10">
    <source>
        <dbReference type="SAM" id="Phobius"/>
    </source>
</evidence>
<keyword evidence="5" id="KW-1003">Cell membrane</keyword>
<feature type="transmembrane region" description="Helical" evidence="10">
    <location>
        <begin position="234"/>
        <end position="256"/>
    </location>
</feature>
<dbReference type="PANTHER" id="PTHR43823:SF3">
    <property type="entry name" value="MULTIDRUG EXPORT PROTEIN MEPA"/>
    <property type="match status" value="1"/>
</dbReference>
<dbReference type="GO" id="GO:0046677">
    <property type="term" value="P:response to antibiotic"/>
    <property type="evidence" value="ECO:0007669"/>
    <property type="project" value="UniProtKB-KW"/>
</dbReference>
<accession>A0A9D2EKD0</accession>
<evidence type="ECO:0000256" key="7">
    <source>
        <dbReference type="ARBA" id="ARBA00022989"/>
    </source>
</evidence>
<feature type="transmembrane region" description="Helical" evidence="10">
    <location>
        <begin position="262"/>
        <end position="282"/>
    </location>
</feature>
<proteinExistence type="inferred from homology"/>
<evidence type="ECO:0000313" key="11">
    <source>
        <dbReference type="EMBL" id="HIZ38741.1"/>
    </source>
</evidence>
<evidence type="ECO:0000256" key="8">
    <source>
        <dbReference type="ARBA" id="ARBA00023136"/>
    </source>
</evidence>
<feature type="transmembrane region" description="Helical" evidence="10">
    <location>
        <begin position="54"/>
        <end position="76"/>
    </location>
</feature>
<reference evidence="11" key="1">
    <citation type="journal article" date="2021" name="PeerJ">
        <title>Extensive microbial diversity within the chicken gut microbiome revealed by metagenomics and culture.</title>
        <authorList>
            <person name="Gilroy R."/>
            <person name="Ravi A."/>
            <person name="Getino M."/>
            <person name="Pursley I."/>
            <person name="Horton D.L."/>
            <person name="Alikhan N.F."/>
            <person name="Baker D."/>
            <person name="Gharbi K."/>
            <person name="Hall N."/>
            <person name="Watson M."/>
            <person name="Adriaenssens E.M."/>
            <person name="Foster-Nyarko E."/>
            <person name="Jarju S."/>
            <person name="Secka A."/>
            <person name="Antonio M."/>
            <person name="Oren A."/>
            <person name="Chaudhuri R.R."/>
            <person name="La Ragione R."/>
            <person name="Hildebrand F."/>
            <person name="Pallen M.J."/>
        </authorList>
    </citation>
    <scope>NUCLEOTIDE SEQUENCE</scope>
    <source>
        <strain evidence="11">CHK179-28034</strain>
    </source>
</reference>
<sequence length="457" mass="49426">MENPLGMEPVSSLMVRFAVPSIVAMLVSALYNIVDQLFIGQAVGTLGNAATNVAFPLTTSCVALSLLFGVGGASCFNLTMGRGKKDEAVYFVGNALLCLAGSGLILCVLAQVFMVPLLKLFGAPADVLPLAETYVRITAVGFPFLILTTGGCHLIRADGSPQMAMICNLTGAVINTILDALFVMGFHWGMAGAAIATVIGQVVSAIIVIRYLLHFKTVPLLPKHLKLQAACVKRTAQIGLASFFNQIAMMIVQVVLNNSLTYYGALSVYGEAIPLACAGIVIKVNQVFFSVVIGLAQGSQPVESFNYGAEKYDRVRKAYRLAATAGVIISVLSFALFQIFPRQVLSLFGTGEPEYFEFGVRFFRIYLFFIWLDALQPITSTFFTSIGKPAKGIFLSLTRQIIFFVPLLLILPRFFGVDGCIYTGPIADFMAAAVTIIMAFFEFRKMPKYAVQHENAV</sequence>
<keyword evidence="6 10" id="KW-0812">Transmembrane</keyword>
<comment type="caution">
    <text evidence="11">The sequence shown here is derived from an EMBL/GenBank/DDBJ whole genome shotgun (WGS) entry which is preliminary data.</text>
</comment>
<keyword evidence="8 10" id="KW-0472">Membrane</keyword>
<dbReference type="GO" id="GO:0015297">
    <property type="term" value="F:antiporter activity"/>
    <property type="evidence" value="ECO:0007669"/>
    <property type="project" value="InterPro"/>
</dbReference>
<dbReference type="GO" id="GO:0005886">
    <property type="term" value="C:plasma membrane"/>
    <property type="evidence" value="ECO:0007669"/>
    <property type="project" value="UniProtKB-SubCell"/>
</dbReference>
<keyword evidence="7 10" id="KW-1133">Transmembrane helix</keyword>
<feature type="transmembrane region" description="Helical" evidence="10">
    <location>
        <begin position="421"/>
        <end position="441"/>
    </location>
</feature>
<keyword evidence="9" id="KW-0046">Antibiotic resistance</keyword>
<feature type="transmembrane region" description="Helical" evidence="10">
    <location>
        <begin position="134"/>
        <end position="155"/>
    </location>
</feature>
<dbReference type="EMBL" id="DXBR01000026">
    <property type="protein sequence ID" value="HIZ38741.1"/>
    <property type="molecule type" value="Genomic_DNA"/>
</dbReference>
<dbReference type="GO" id="GO:0042910">
    <property type="term" value="F:xenobiotic transmembrane transporter activity"/>
    <property type="evidence" value="ECO:0007669"/>
    <property type="project" value="InterPro"/>
</dbReference>
<feature type="transmembrane region" description="Helical" evidence="10">
    <location>
        <begin position="365"/>
        <end position="386"/>
    </location>
</feature>
<dbReference type="Pfam" id="PF01554">
    <property type="entry name" value="MatE"/>
    <property type="match status" value="2"/>
</dbReference>